<feature type="domain" description="Ig-like" evidence="7">
    <location>
        <begin position="769"/>
        <end position="841"/>
    </location>
</feature>
<keyword evidence="6" id="KW-0812">Transmembrane</keyword>
<evidence type="ECO:0000313" key="8">
    <source>
        <dbReference type="EMBL" id="ESO97182.1"/>
    </source>
</evidence>
<feature type="domain" description="Ig-like" evidence="7">
    <location>
        <begin position="308"/>
        <end position="380"/>
    </location>
</feature>
<dbReference type="GO" id="GO:0005911">
    <property type="term" value="C:cell-cell junction"/>
    <property type="evidence" value="ECO:0007669"/>
    <property type="project" value="TreeGrafter"/>
</dbReference>
<accession>V4AJB2</accession>
<feature type="domain" description="Ig-like" evidence="7">
    <location>
        <begin position="387"/>
        <end position="469"/>
    </location>
</feature>
<dbReference type="HOGENOM" id="CLU_333791_0_0_1"/>
<dbReference type="GeneID" id="20242801"/>
<dbReference type="InterPro" id="IPR013783">
    <property type="entry name" value="Ig-like_fold"/>
</dbReference>
<organism evidence="8 9">
    <name type="scientific">Lottia gigantea</name>
    <name type="common">Giant owl limpet</name>
    <dbReference type="NCBI Taxonomy" id="225164"/>
    <lineage>
        <taxon>Eukaryota</taxon>
        <taxon>Metazoa</taxon>
        <taxon>Spiralia</taxon>
        <taxon>Lophotrochozoa</taxon>
        <taxon>Mollusca</taxon>
        <taxon>Gastropoda</taxon>
        <taxon>Patellogastropoda</taxon>
        <taxon>Lottioidea</taxon>
        <taxon>Lottiidae</taxon>
        <taxon>Lottia</taxon>
    </lineage>
</organism>
<evidence type="ECO:0000256" key="6">
    <source>
        <dbReference type="SAM" id="Phobius"/>
    </source>
</evidence>
<dbReference type="InterPro" id="IPR051275">
    <property type="entry name" value="Cell_adhesion_signaling"/>
</dbReference>
<dbReference type="KEGG" id="lgi:LOTGIDRAFT_174567"/>
<dbReference type="InterPro" id="IPR036179">
    <property type="entry name" value="Ig-like_dom_sf"/>
</dbReference>
<dbReference type="InterPro" id="IPR007110">
    <property type="entry name" value="Ig-like_dom"/>
</dbReference>
<dbReference type="CTD" id="20242801"/>
<dbReference type="InterPro" id="IPR003599">
    <property type="entry name" value="Ig_sub"/>
</dbReference>
<keyword evidence="5" id="KW-0393">Immunoglobulin domain</keyword>
<dbReference type="GO" id="GO:0050839">
    <property type="term" value="F:cell adhesion molecule binding"/>
    <property type="evidence" value="ECO:0007669"/>
    <property type="project" value="TreeGrafter"/>
</dbReference>
<dbReference type="InterPro" id="IPR003598">
    <property type="entry name" value="Ig_sub2"/>
</dbReference>
<dbReference type="PANTHER" id="PTHR11640">
    <property type="entry name" value="NEPHRIN"/>
    <property type="match status" value="1"/>
</dbReference>
<keyword evidence="9" id="KW-1185">Reference proteome</keyword>
<dbReference type="AlphaFoldDB" id="V4AJB2"/>
<evidence type="ECO:0000259" key="7">
    <source>
        <dbReference type="PROSITE" id="PS50835"/>
    </source>
</evidence>
<feature type="domain" description="Ig-like" evidence="7">
    <location>
        <begin position="607"/>
        <end position="681"/>
    </location>
</feature>
<dbReference type="RefSeq" id="XP_009052153.1">
    <property type="nucleotide sequence ID" value="XM_009053905.1"/>
</dbReference>
<sequence>MEFKYKLILIVIVYLPVLITGHVTEFLKVKNRDFPMAVEVNDAQKKWRYDRIDLTLVKSNEQNKNYVQNRFRIIAGHYSIRGVPESYAELGENYTLQCNVTDSPIAIDFRRNNIVVCNMINCGSSSTDNRYKCGCINNNNKQLYLNISIINIQDDTTWSCRGNSGGQGSTTVPVYYGPENIRFNSTSDNIDVIEGKSQSVNCLADCKPDCNITWSKDGSTTILNNILSLSTRNQTGSYTCTVRHTVLNKQLTKQLNVQIYYGPDRLTFSPDVTSINIIEDGPDELTFSPDVTSIKIIEDGPDKLTFSPDVTSINIIEGRDQTITCLTDCYECNYKWTGPVTSPTKDLVLTQIKRNQEGNYRCEATNIKNTNPKTRSKSIQVNVHYPPDITSVTSDAVNNTASEGSDVIFNCNVDSKPVSTVTWSSSTSTDTNTGQQWTLTQAKCQDTGIYTCTANNGIGQSTTKSLPLNIRCKFMLNQYTIIYTCTTNNGIGQSTTKSLPLNIRCQYTIRGVPESYAELGENYRLQCNVTDSPSGLDFRRNNIVVCNMINCESQSIDNRYKCGCINNNNKQLYLNISNINKQDDTTWSCRGNSGGQGSTNVSVYYGPENIRFNPTSDNIDGIEGKSQSVNCLADCKPECNITWSKDGLTTILNNRLSLSTRNQTGSYNCTVKHIVLNKQLTKQLNVQIYYGPDRLTFSPDVTSINITEDGPDELTFSLDVTSINIIEDGPDELTFSLDVTNGPDELTFSLDVTSINIIEDGPDKLTFSPDVTSINIIEGRDQTITCLTDCNKCNYKWTGPVSSSTKDLVLTLIKRNQEGNYRCEATNIKNTNPKTRSKSIQVNVHCKYLIQYITHL</sequence>
<dbReference type="SUPFAM" id="SSF48726">
    <property type="entry name" value="Immunoglobulin"/>
    <property type="match status" value="5"/>
</dbReference>
<protein>
    <recommendedName>
        <fullName evidence="7">Ig-like domain-containing protein</fullName>
    </recommendedName>
</protein>
<keyword evidence="6" id="KW-1133">Transmembrane helix</keyword>
<dbReference type="EMBL" id="KB201319">
    <property type="protein sequence ID" value="ESO97182.1"/>
    <property type="molecule type" value="Genomic_DNA"/>
</dbReference>
<dbReference type="PANTHER" id="PTHR11640:SF31">
    <property type="entry name" value="IRREGULAR CHIASM C-ROUGHEST PROTEIN-RELATED"/>
    <property type="match status" value="1"/>
</dbReference>
<evidence type="ECO:0000256" key="5">
    <source>
        <dbReference type="ARBA" id="ARBA00023319"/>
    </source>
</evidence>
<dbReference type="GO" id="GO:0098609">
    <property type="term" value="P:cell-cell adhesion"/>
    <property type="evidence" value="ECO:0007669"/>
    <property type="project" value="TreeGrafter"/>
</dbReference>
<reference evidence="8 9" key="1">
    <citation type="journal article" date="2013" name="Nature">
        <title>Insights into bilaterian evolution from three spiralian genomes.</title>
        <authorList>
            <person name="Simakov O."/>
            <person name="Marletaz F."/>
            <person name="Cho S.J."/>
            <person name="Edsinger-Gonzales E."/>
            <person name="Havlak P."/>
            <person name="Hellsten U."/>
            <person name="Kuo D.H."/>
            <person name="Larsson T."/>
            <person name="Lv J."/>
            <person name="Arendt D."/>
            <person name="Savage R."/>
            <person name="Osoegawa K."/>
            <person name="de Jong P."/>
            <person name="Grimwood J."/>
            <person name="Chapman J.A."/>
            <person name="Shapiro H."/>
            <person name="Aerts A."/>
            <person name="Otillar R.P."/>
            <person name="Terry A.Y."/>
            <person name="Boore J.L."/>
            <person name="Grigoriev I.V."/>
            <person name="Lindberg D.R."/>
            <person name="Seaver E.C."/>
            <person name="Weisblat D.A."/>
            <person name="Putnam N.H."/>
            <person name="Rokhsar D.S."/>
        </authorList>
    </citation>
    <scope>NUCLEOTIDE SEQUENCE [LARGE SCALE GENOMIC DNA]</scope>
</reference>
<dbReference type="InterPro" id="IPR003006">
    <property type="entry name" value="Ig/MHC_CS"/>
</dbReference>
<comment type="subcellular location">
    <subcellularLocation>
        <location evidence="1">Membrane</location>
        <topology evidence="1">Single-pass type I membrane protein</topology>
    </subcellularLocation>
</comment>
<evidence type="ECO:0000256" key="3">
    <source>
        <dbReference type="ARBA" id="ARBA00023157"/>
    </source>
</evidence>
<feature type="transmembrane region" description="Helical" evidence="6">
    <location>
        <begin position="7"/>
        <end position="27"/>
    </location>
</feature>
<dbReference type="OrthoDB" id="6132612at2759"/>
<name>V4AJB2_LOTGI</name>
<evidence type="ECO:0000256" key="1">
    <source>
        <dbReference type="ARBA" id="ARBA00004479"/>
    </source>
</evidence>
<dbReference type="PROSITE" id="PS50835">
    <property type="entry name" value="IG_LIKE"/>
    <property type="match status" value="5"/>
</dbReference>
<dbReference type="SMART" id="SM00409">
    <property type="entry name" value="IG"/>
    <property type="match status" value="7"/>
</dbReference>
<keyword evidence="2 6" id="KW-0472">Membrane</keyword>
<keyword evidence="3" id="KW-1015">Disulfide bond</keyword>
<feature type="domain" description="Ig-like" evidence="7">
    <location>
        <begin position="178"/>
        <end position="252"/>
    </location>
</feature>
<dbReference type="OMA" id="GTNTTFH"/>
<proteinExistence type="predicted"/>
<dbReference type="Pfam" id="PF13927">
    <property type="entry name" value="Ig_3"/>
    <property type="match status" value="1"/>
</dbReference>
<dbReference type="Proteomes" id="UP000030746">
    <property type="component" value="Unassembled WGS sequence"/>
</dbReference>
<dbReference type="SMART" id="SM00408">
    <property type="entry name" value="IGc2"/>
    <property type="match status" value="5"/>
</dbReference>
<dbReference type="Gene3D" id="2.60.40.10">
    <property type="entry name" value="Immunoglobulins"/>
    <property type="match status" value="5"/>
</dbReference>
<keyword evidence="4" id="KW-0325">Glycoprotein</keyword>
<gene>
    <name evidence="8" type="ORF">LOTGIDRAFT_174567</name>
</gene>
<evidence type="ECO:0000313" key="9">
    <source>
        <dbReference type="Proteomes" id="UP000030746"/>
    </source>
</evidence>
<dbReference type="PROSITE" id="PS00290">
    <property type="entry name" value="IG_MHC"/>
    <property type="match status" value="2"/>
</dbReference>
<evidence type="ECO:0000256" key="4">
    <source>
        <dbReference type="ARBA" id="ARBA00023180"/>
    </source>
</evidence>
<evidence type="ECO:0000256" key="2">
    <source>
        <dbReference type="ARBA" id="ARBA00023136"/>
    </source>
</evidence>
<dbReference type="GO" id="GO:0005886">
    <property type="term" value="C:plasma membrane"/>
    <property type="evidence" value="ECO:0007669"/>
    <property type="project" value="TreeGrafter"/>
</dbReference>